<proteinExistence type="predicted"/>
<reference evidence="5" key="1">
    <citation type="submission" date="2018-08" db="EMBL/GenBank/DDBJ databases">
        <authorList>
            <person name="Liu Z.-W."/>
            <person name="Du Z.-J."/>
        </authorList>
    </citation>
    <scope>NUCLEOTIDE SEQUENCE [LARGE SCALE GENOMIC DNA]</scope>
    <source>
        <strain evidence="5">H4X</strain>
    </source>
</reference>
<feature type="domain" description="Outer membrane protein beta-barrel" evidence="3">
    <location>
        <begin position="14"/>
        <end position="201"/>
    </location>
</feature>
<feature type="signal peptide" evidence="2">
    <location>
        <begin position="1"/>
        <end position="18"/>
    </location>
</feature>
<evidence type="ECO:0000256" key="1">
    <source>
        <dbReference type="ARBA" id="ARBA00022729"/>
    </source>
</evidence>
<feature type="chain" id="PRO_5017748913" description="Outer membrane protein beta-barrel domain-containing protein" evidence="2">
    <location>
        <begin position="19"/>
        <end position="229"/>
    </location>
</feature>
<gene>
    <name evidence="4" type="ORF">DXT99_17245</name>
</gene>
<protein>
    <recommendedName>
        <fullName evidence="3">Outer membrane protein beta-barrel domain-containing protein</fullName>
    </recommendedName>
</protein>
<keyword evidence="1 2" id="KW-0732">Signal</keyword>
<evidence type="ECO:0000313" key="5">
    <source>
        <dbReference type="Proteomes" id="UP000256708"/>
    </source>
</evidence>
<dbReference type="InterPro" id="IPR011250">
    <property type="entry name" value="OMP/PagP_B-barrel"/>
</dbReference>
<keyword evidence="5" id="KW-1185">Reference proteome</keyword>
<accession>A0A3D8L9Z1</accession>
<dbReference type="Gene3D" id="2.40.160.20">
    <property type="match status" value="1"/>
</dbReference>
<dbReference type="SUPFAM" id="SSF56925">
    <property type="entry name" value="OMPA-like"/>
    <property type="match status" value="1"/>
</dbReference>
<organism evidence="4 5">
    <name type="scientific">Pontibacter diazotrophicus</name>
    <dbReference type="NCBI Taxonomy" id="1400979"/>
    <lineage>
        <taxon>Bacteria</taxon>
        <taxon>Pseudomonadati</taxon>
        <taxon>Bacteroidota</taxon>
        <taxon>Cytophagia</taxon>
        <taxon>Cytophagales</taxon>
        <taxon>Hymenobacteraceae</taxon>
        <taxon>Pontibacter</taxon>
    </lineage>
</organism>
<dbReference type="InterPro" id="IPR027385">
    <property type="entry name" value="Beta-barrel_OMP"/>
</dbReference>
<dbReference type="EMBL" id="QRGR01000020">
    <property type="protein sequence ID" value="RDV13782.1"/>
    <property type="molecule type" value="Genomic_DNA"/>
</dbReference>
<evidence type="ECO:0000313" key="4">
    <source>
        <dbReference type="EMBL" id="RDV13782.1"/>
    </source>
</evidence>
<dbReference type="AlphaFoldDB" id="A0A3D8L9Z1"/>
<dbReference type="OrthoDB" id="850330at2"/>
<name>A0A3D8L9Z1_9BACT</name>
<sequence>MKILLLNFLMLLSLKAIAQHPDSAVSDRDRFYVGVSFSTVSHHIYYKNPKGAKDVTSGYFAPLAINFGYQLDERASIQVGLAYGGSSDHTNWSPGSPDTLMYDSYSSTHVLAVPVTMRYVLFKVFRRFQLYGTGTMMPAFGTTKFKRIETRQDDISTVLDVRDTGMNTFVTAGFGLNYKISKRFSGLIEYHAFKYNLTGNNSFHYDWDQRLTGFDRIFKSIGVGFNYNL</sequence>
<comment type="caution">
    <text evidence="4">The sequence shown here is derived from an EMBL/GenBank/DDBJ whole genome shotgun (WGS) entry which is preliminary data.</text>
</comment>
<dbReference type="Proteomes" id="UP000256708">
    <property type="component" value="Unassembled WGS sequence"/>
</dbReference>
<evidence type="ECO:0000256" key="2">
    <source>
        <dbReference type="SAM" id="SignalP"/>
    </source>
</evidence>
<evidence type="ECO:0000259" key="3">
    <source>
        <dbReference type="Pfam" id="PF13505"/>
    </source>
</evidence>
<dbReference type="Pfam" id="PF13505">
    <property type="entry name" value="OMP_b-brl"/>
    <property type="match status" value="1"/>
</dbReference>
<dbReference type="RefSeq" id="WP_115566830.1">
    <property type="nucleotide sequence ID" value="NZ_QRGR01000020.1"/>
</dbReference>